<dbReference type="InterPro" id="IPR039426">
    <property type="entry name" value="TonB-dep_rcpt-like"/>
</dbReference>
<dbReference type="InterPro" id="IPR036942">
    <property type="entry name" value="Beta-barrel_TonB_sf"/>
</dbReference>
<gene>
    <name evidence="15" type="ORF">SNE35_10055</name>
</gene>
<organism evidence="15 16">
    <name type="scientific">Roseateles agri</name>
    <dbReference type="NCBI Taxonomy" id="3098619"/>
    <lineage>
        <taxon>Bacteria</taxon>
        <taxon>Pseudomonadati</taxon>
        <taxon>Pseudomonadota</taxon>
        <taxon>Betaproteobacteria</taxon>
        <taxon>Burkholderiales</taxon>
        <taxon>Sphaerotilaceae</taxon>
        <taxon>Roseateles</taxon>
    </lineage>
</organism>
<dbReference type="InterPro" id="IPR037066">
    <property type="entry name" value="Plug_dom_sf"/>
</dbReference>
<evidence type="ECO:0000256" key="12">
    <source>
        <dbReference type="SAM" id="SignalP"/>
    </source>
</evidence>
<evidence type="ECO:0000256" key="4">
    <source>
        <dbReference type="ARBA" id="ARBA00022452"/>
    </source>
</evidence>
<dbReference type="EMBL" id="JAXCLA010000003">
    <property type="protein sequence ID" value="MDY0744851.1"/>
    <property type="molecule type" value="Genomic_DNA"/>
</dbReference>
<keyword evidence="12" id="KW-0732">Signal</keyword>
<dbReference type="Gene3D" id="2.170.130.10">
    <property type="entry name" value="TonB-dependent receptor, plug domain"/>
    <property type="match status" value="1"/>
</dbReference>
<evidence type="ECO:0000256" key="11">
    <source>
        <dbReference type="RuleBase" id="RU003357"/>
    </source>
</evidence>
<keyword evidence="6 11" id="KW-0798">TonB box</keyword>
<feature type="domain" description="TonB-dependent receptor-like beta-barrel" evidence="13">
    <location>
        <begin position="418"/>
        <end position="948"/>
    </location>
</feature>
<keyword evidence="16" id="KW-1185">Reference proteome</keyword>
<evidence type="ECO:0000256" key="1">
    <source>
        <dbReference type="ARBA" id="ARBA00004571"/>
    </source>
</evidence>
<dbReference type="SUPFAM" id="SSF56935">
    <property type="entry name" value="Porins"/>
    <property type="match status" value="1"/>
</dbReference>
<dbReference type="RefSeq" id="WP_320422761.1">
    <property type="nucleotide sequence ID" value="NZ_JAXCLA010000003.1"/>
</dbReference>
<name>A0ABU5DF24_9BURK</name>
<evidence type="ECO:0000256" key="8">
    <source>
        <dbReference type="ARBA" id="ARBA00023170"/>
    </source>
</evidence>
<keyword evidence="3 10" id="KW-0813">Transport</keyword>
<dbReference type="InterPro" id="IPR012910">
    <property type="entry name" value="Plug_dom"/>
</dbReference>
<evidence type="ECO:0000256" key="5">
    <source>
        <dbReference type="ARBA" id="ARBA00022692"/>
    </source>
</evidence>
<keyword evidence="4 10" id="KW-1134">Transmembrane beta strand</keyword>
<evidence type="ECO:0000313" key="16">
    <source>
        <dbReference type="Proteomes" id="UP001285263"/>
    </source>
</evidence>
<evidence type="ECO:0000259" key="13">
    <source>
        <dbReference type="Pfam" id="PF00593"/>
    </source>
</evidence>
<evidence type="ECO:0000256" key="10">
    <source>
        <dbReference type="PROSITE-ProRule" id="PRU01360"/>
    </source>
</evidence>
<proteinExistence type="inferred from homology"/>
<dbReference type="PANTHER" id="PTHR47234">
    <property type="match status" value="1"/>
</dbReference>
<comment type="similarity">
    <text evidence="2 10 11">Belongs to the TonB-dependent receptor family.</text>
</comment>
<evidence type="ECO:0000313" key="15">
    <source>
        <dbReference type="EMBL" id="MDY0744851.1"/>
    </source>
</evidence>
<evidence type="ECO:0000256" key="2">
    <source>
        <dbReference type="ARBA" id="ARBA00009810"/>
    </source>
</evidence>
<evidence type="ECO:0000256" key="7">
    <source>
        <dbReference type="ARBA" id="ARBA00023136"/>
    </source>
</evidence>
<dbReference type="PROSITE" id="PS52016">
    <property type="entry name" value="TONB_DEPENDENT_REC_3"/>
    <property type="match status" value="1"/>
</dbReference>
<evidence type="ECO:0000256" key="3">
    <source>
        <dbReference type="ARBA" id="ARBA00022448"/>
    </source>
</evidence>
<evidence type="ECO:0000256" key="6">
    <source>
        <dbReference type="ARBA" id="ARBA00023077"/>
    </source>
</evidence>
<feature type="domain" description="TonB-dependent receptor plug" evidence="14">
    <location>
        <begin position="60"/>
        <end position="176"/>
    </location>
</feature>
<dbReference type="Proteomes" id="UP001285263">
    <property type="component" value="Unassembled WGS sequence"/>
</dbReference>
<feature type="signal peptide" evidence="12">
    <location>
        <begin position="1"/>
        <end position="22"/>
    </location>
</feature>
<keyword evidence="8 15" id="KW-0675">Receptor</keyword>
<keyword evidence="7 10" id="KW-0472">Membrane</keyword>
<keyword evidence="5 10" id="KW-0812">Transmembrane</keyword>
<dbReference type="PANTHER" id="PTHR47234:SF2">
    <property type="entry name" value="TONB-DEPENDENT RECEPTOR"/>
    <property type="match status" value="1"/>
</dbReference>
<dbReference type="Pfam" id="PF07715">
    <property type="entry name" value="Plug"/>
    <property type="match status" value="1"/>
</dbReference>
<dbReference type="Pfam" id="PF00593">
    <property type="entry name" value="TonB_dep_Rec_b-barrel"/>
    <property type="match status" value="1"/>
</dbReference>
<comment type="subcellular location">
    <subcellularLocation>
        <location evidence="1 10">Cell outer membrane</location>
        <topology evidence="1 10">Multi-pass membrane protein</topology>
    </subcellularLocation>
</comment>
<dbReference type="Gene3D" id="2.40.170.20">
    <property type="entry name" value="TonB-dependent receptor, beta-barrel domain"/>
    <property type="match status" value="1"/>
</dbReference>
<keyword evidence="9 10" id="KW-0998">Cell outer membrane</keyword>
<dbReference type="InterPro" id="IPR000531">
    <property type="entry name" value="Beta-barrel_TonB"/>
</dbReference>
<sequence>MKLNKLARSLALVGLCSQLAVAALAQQGDNNNTNASAEKIERVEVTGSSIKRVKDEGALPLEVVTATQMRNMGITSTDALLRQIGANAASAGSTVSSNTVFSTEGDRLGGGGNYANLRGLGATGTLILLDGRRLSNQGLSGGSVDLNAIPFEMIERVEILKDGASAIYGTDAIGGVINFILKKDYQGFSISGTSSVPTINSAGIQRKLSVAGGFGSLDKEGFNIMGSISGDNNAALRGIDRSWATGYNPSAFAVPDTTSSPGYANIIGATGTALSTTGTTIAGGGATQYTVLNGMALSGAGCNSVPFGVGQVPNITIIPGLGYSAANSTYRCGTDYARQYMMQAPQKDLSAVLRGTVALGKDATGFVEYVGSRVSNHGEYTPYQFSTTSGPTSAALTAAGSAAAAAQAAFAKYGGIPNTNGTSLGNYPVSGPYYQNLLAQYGAAQFDPTKPIAYRLRMNDWGYRTVDNVSTNQRLTLGVDGTWNDYDYKASISHGEAGGHTDMLNGFADTNKLIALLASGIYNPFLMPGQSQSPEAQAAIADSQVHGRLQSGKTTVDTGLASISGKAFTLPAGEADFAVGVEARKESYDFSGTQGYNCVSSFSLANLELANSVMGCTGNGSAPNSSRKIGAVYGELILPVTKMLELQLALRYDHYQEIGGTTNPKLAFKFTPMKDLLFRGSASTGFRAPTPQQLHLASVELASSGTSSFADPLKCPNPAADPTNPACQITNLVVNSGGNPNLKPEKSHQASLGVVFSPLDSLTASADYWEIHMKDRIHLLTYTQELQNYDVFASNFIRDDQGNLTSIQAGWINAGSSDTKGIDFTLTHNAKLLGGKLVTTGTATKMISDKEALINGQPMVQYVDQWKTDTLYQKWRTNISSTFSLNDWSTTLSVNYSSGYNDEDRTPYVGTNPAGTPVHRRIASYTTFNLFTTYTGIKNVTLTGGLVNMLDRQPPFTWHDPDYVIGAGYDPRVADPRGRTLQVSARYSF</sequence>
<reference evidence="15 16" key="1">
    <citation type="submission" date="2023-11" db="EMBL/GenBank/DDBJ databases">
        <title>Paucibacter sp. nov., isolated from fresh soil in Korea.</title>
        <authorList>
            <person name="Le N.T.T."/>
        </authorList>
    </citation>
    <scope>NUCLEOTIDE SEQUENCE [LARGE SCALE GENOMIC DNA]</scope>
    <source>
        <strain evidence="15 16">R3-3</strain>
    </source>
</reference>
<feature type="chain" id="PRO_5045292881" evidence="12">
    <location>
        <begin position="23"/>
        <end position="989"/>
    </location>
</feature>
<accession>A0ABU5DF24</accession>
<protein>
    <submittedName>
        <fullName evidence="15">TonB-dependent receptor</fullName>
    </submittedName>
</protein>
<evidence type="ECO:0000259" key="14">
    <source>
        <dbReference type="Pfam" id="PF07715"/>
    </source>
</evidence>
<comment type="caution">
    <text evidence="15">The sequence shown here is derived from an EMBL/GenBank/DDBJ whole genome shotgun (WGS) entry which is preliminary data.</text>
</comment>
<evidence type="ECO:0000256" key="9">
    <source>
        <dbReference type="ARBA" id="ARBA00023237"/>
    </source>
</evidence>